<dbReference type="InterPro" id="IPR012474">
    <property type="entry name" value="Frigida"/>
</dbReference>
<keyword evidence="4 5" id="KW-0287">Flowering</keyword>
<gene>
    <name evidence="8" type="ORF">M0R45_028258</name>
</gene>
<dbReference type="GO" id="GO:0030154">
    <property type="term" value="P:cell differentiation"/>
    <property type="evidence" value="ECO:0007669"/>
    <property type="project" value="UniProtKB-KW"/>
</dbReference>
<comment type="similarity">
    <text evidence="1 5">Belongs to the Frigida family.</text>
</comment>
<reference evidence="8 9" key="1">
    <citation type="journal article" date="2023" name="G3 (Bethesda)">
        <title>A chromosome-length genome assembly and annotation of blackberry (Rubus argutus, cv. 'Hillquist').</title>
        <authorList>
            <person name="Bruna T."/>
            <person name="Aryal R."/>
            <person name="Dudchenko O."/>
            <person name="Sargent D.J."/>
            <person name="Mead D."/>
            <person name="Buti M."/>
            <person name="Cavallini A."/>
            <person name="Hytonen T."/>
            <person name="Andres J."/>
            <person name="Pham M."/>
            <person name="Weisz D."/>
            <person name="Mascagni F."/>
            <person name="Usai G."/>
            <person name="Natali L."/>
            <person name="Bassil N."/>
            <person name="Fernandez G.E."/>
            <person name="Lomsadze A."/>
            <person name="Armour M."/>
            <person name="Olukolu B."/>
            <person name="Poorten T."/>
            <person name="Britton C."/>
            <person name="Davik J."/>
            <person name="Ashrafi H."/>
            <person name="Aiden E.L."/>
            <person name="Borodovsky M."/>
            <person name="Worthington M."/>
        </authorList>
    </citation>
    <scope>NUCLEOTIDE SEQUENCE [LARGE SCALE GENOMIC DNA]</scope>
    <source>
        <strain evidence="8">PI 553951</strain>
    </source>
</reference>
<feature type="coiled-coil region" evidence="6">
    <location>
        <begin position="180"/>
        <end position="214"/>
    </location>
</feature>
<dbReference type="GO" id="GO:0009908">
    <property type="term" value="P:flower development"/>
    <property type="evidence" value="ECO:0007669"/>
    <property type="project" value="UniProtKB-KW"/>
</dbReference>
<dbReference type="Proteomes" id="UP001457282">
    <property type="component" value="Unassembled WGS sequence"/>
</dbReference>
<feature type="coiled-coil region" evidence="6">
    <location>
        <begin position="8"/>
        <end position="108"/>
    </location>
</feature>
<evidence type="ECO:0000256" key="1">
    <source>
        <dbReference type="ARBA" id="ARBA00008956"/>
    </source>
</evidence>
<evidence type="ECO:0000256" key="2">
    <source>
        <dbReference type="ARBA" id="ARBA00022473"/>
    </source>
</evidence>
<evidence type="ECO:0000256" key="6">
    <source>
        <dbReference type="SAM" id="Coils"/>
    </source>
</evidence>
<organism evidence="8 9">
    <name type="scientific">Rubus argutus</name>
    <name type="common">Southern blackberry</name>
    <dbReference type="NCBI Taxonomy" id="59490"/>
    <lineage>
        <taxon>Eukaryota</taxon>
        <taxon>Viridiplantae</taxon>
        <taxon>Streptophyta</taxon>
        <taxon>Embryophyta</taxon>
        <taxon>Tracheophyta</taxon>
        <taxon>Spermatophyta</taxon>
        <taxon>Magnoliopsida</taxon>
        <taxon>eudicotyledons</taxon>
        <taxon>Gunneridae</taxon>
        <taxon>Pentapetalae</taxon>
        <taxon>rosids</taxon>
        <taxon>fabids</taxon>
        <taxon>Rosales</taxon>
        <taxon>Rosaceae</taxon>
        <taxon>Rosoideae</taxon>
        <taxon>Rosoideae incertae sedis</taxon>
        <taxon>Rubus</taxon>
    </lineage>
</organism>
<feature type="coiled-coil region" evidence="6">
    <location>
        <begin position="260"/>
        <end position="319"/>
    </location>
</feature>
<dbReference type="PANTHER" id="PTHR31791">
    <property type="entry name" value="FRIGIDA-LIKE PROTEIN 3-RELATED"/>
    <property type="match status" value="1"/>
</dbReference>
<dbReference type="PANTHER" id="PTHR31791:SF70">
    <property type="entry name" value="FRIGIDA-LIKE PROTEIN"/>
    <property type="match status" value="1"/>
</dbReference>
<name>A0AAW1W551_RUBAR</name>
<accession>A0AAW1W551</accession>
<dbReference type="Pfam" id="PF07899">
    <property type="entry name" value="Frigida"/>
    <property type="match status" value="2"/>
</dbReference>
<keyword evidence="6" id="KW-0175">Coiled coil</keyword>
<protein>
    <recommendedName>
        <fullName evidence="5">FRIGIDA-like protein</fullName>
    </recommendedName>
</protein>
<dbReference type="AlphaFoldDB" id="A0AAW1W551"/>
<comment type="caution">
    <text evidence="8">The sequence shown here is derived from an EMBL/GenBank/DDBJ whole genome shotgun (WGS) entry which is preliminary data.</text>
</comment>
<evidence type="ECO:0000313" key="9">
    <source>
        <dbReference type="Proteomes" id="UP001457282"/>
    </source>
</evidence>
<keyword evidence="2 5" id="KW-0217">Developmental protein</keyword>
<evidence type="ECO:0000313" key="8">
    <source>
        <dbReference type="EMBL" id="KAK9919673.1"/>
    </source>
</evidence>
<keyword evidence="3 5" id="KW-0221">Differentiation</keyword>
<evidence type="ECO:0000256" key="7">
    <source>
        <dbReference type="SAM" id="MobiDB-lite"/>
    </source>
</evidence>
<feature type="region of interest" description="Disordered" evidence="7">
    <location>
        <begin position="736"/>
        <end position="774"/>
    </location>
</feature>
<evidence type="ECO:0000256" key="3">
    <source>
        <dbReference type="ARBA" id="ARBA00022782"/>
    </source>
</evidence>
<dbReference type="EMBL" id="JBEDUW010000006">
    <property type="protein sequence ID" value="KAK9919673.1"/>
    <property type="molecule type" value="Genomic_DNA"/>
</dbReference>
<sequence>MENTPPELKELEAKQKSLGRVYESLNVQASSILLFTMQWKELEDYIESARNSLQTRFGELEARVKEVEELEAKELSFKSEMESKAKELREIEEKIEQKRREFEQGKSQYLSSINSLIEENNKELKIGESKCSNVEKLIKERSRKLNWVEKRVEDKLKEVESKEWEVKQAHKVLIEYSGAIEVEEKKLDNVKGLIEEKRKEIEHCDSELESKEERLSLIEEVIVNCNKILKWKEKIISVLDLKVKDFSLLKKSMEEWSCNVEVKERELEGWVAKLESKEKQVESEVEELELIHNNFLNEVQLKERQLDSLEKSLLEREKDMLSLQKSVQECSQGSEITRDGRGLLQFMDEHLKRIDSMGTKLSVILEESSDPAKLVLDAMQGFYPDNRELDFELRVRRRSCCFLLKELKKISPQINPEVREEATKLAADWKAKMTMASDKDLEVLGFLRLLAAYDLTSIYDAKELKGLLSSVSHGKQAAQIGQALGITAPASLVACLQSSIDPAKLVLDWMQSNFSQYWTKGDVGLEAPLIKTYISVLEQLMRLIPHVGPHLKEDAMKLAVQWKAKMRTDPENALEILGFLHFIATYGLVFTLNVDEIVNLLGMISQHKQALEFCQTLGSADKIPAEFIRILVERRQLMEAVGLICTFNLINKFPPVPLLKEYVEEKMKCCSNGYSKKKLHDEKVKVVDQHITDLRAVINLIKDCNLESEYPSSNIEIEITQLERVKENWRIVQSENLDKEQKRGTKRSSSTPPTKFEPRQQPNKSQRTAVAAPRPHPLQIHTPVYLQSNFSPLPLHSRQFGAIQNAGIPLIPFYRPNLQQWNRLYNFGWLPHRW</sequence>
<keyword evidence="9" id="KW-1185">Reference proteome</keyword>
<proteinExistence type="inferred from homology"/>
<evidence type="ECO:0000256" key="4">
    <source>
        <dbReference type="ARBA" id="ARBA00023089"/>
    </source>
</evidence>
<evidence type="ECO:0000256" key="5">
    <source>
        <dbReference type="RuleBase" id="RU364012"/>
    </source>
</evidence>